<name>W8KLT0_9GAMM</name>
<reference evidence="2" key="2">
    <citation type="submission" date="2014-02" db="EMBL/GenBank/DDBJ databases">
        <title>Draft Genome Sequence of extremely halophilic bacteria Halorhodospira halochloris.</title>
        <authorList>
            <person name="Singh K.S."/>
        </authorList>
    </citation>
    <scope>NUCLEOTIDE SEQUENCE [LARGE SCALE GENOMIC DNA]</scope>
    <source>
        <strain evidence="2">A</strain>
    </source>
</reference>
<gene>
    <name evidence="1" type="ORF">M911_12115</name>
</gene>
<evidence type="ECO:0000313" key="2">
    <source>
        <dbReference type="Proteomes" id="UP000019442"/>
    </source>
</evidence>
<protein>
    <submittedName>
        <fullName evidence="1">Uncharacterized protein</fullName>
    </submittedName>
</protein>
<dbReference type="Proteomes" id="UP000019442">
    <property type="component" value="Chromosome"/>
</dbReference>
<dbReference type="HOGENOM" id="CLU_1553136_0_0_6"/>
<organism evidence="1 2">
    <name type="scientific">Ectothiorhodospira haloalkaliphila</name>
    <dbReference type="NCBI Taxonomy" id="421628"/>
    <lineage>
        <taxon>Bacteria</taxon>
        <taxon>Pseudomonadati</taxon>
        <taxon>Pseudomonadota</taxon>
        <taxon>Gammaproteobacteria</taxon>
        <taxon>Chromatiales</taxon>
        <taxon>Ectothiorhodospiraceae</taxon>
        <taxon>Ectothiorhodospira</taxon>
    </lineage>
</organism>
<sequence>MPANLLGKSSLAQLLPQGRPIRQLPRNIEAETVTPGRGTPCLNKLREPAVHTHEAERHQTYTFLQASLTFAGIKAAFRRHGQWQVKAWHERKTRPDLIRHRRVMGDHSQRGIQCLFKKWKVRGKIIRRGVPTQQILCRDVSFLTIPLSHALQILNHLFGLRRTISKVQEVCI</sequence>
<accession>W8KLT0</accession>
<dbReference type="KEGG" id="hhc:M911_12115"/>
<dbReference type="EMBL" id="CP007268">
    <property type="protein sequence ID" value="AHK80739.1"/>
    <property type="molecule type" value="Genomic_DNA"/>
</dbReference>
<proteinExistence type="predicted"/>
<evidence type="ECO:0000313" key="1">
    <source>
        <dbReference type="EMBL" id="AHK80739.1"/>
    </source>
</evidence>
<keyword evidence="2" id="KW-1185">Reference proteome</keyword>
<dbReference type="AlphaFoldDB" id="W8KLT0"/>
<reference evidence="1 2" key="1">
    <citation type="journal article" date="2014" name="J Genomics">
        <title>Draft Genome Sequence of the Extremely Halophilic Phototrophic Purple Sulfur Bacterium Halorhodospira halochloris.</title>
        <authorList>
            <person name="Singh K.S."/>
            <person name="Kirksey J."/>
            <person name="Hoff W.D."/>
            <person name="Deole R."/>
        </authorList>
    </citation>
    <scope>NUCLEOTIDE SEQUENCE [LARGE SCALE GENOMIC DNA]</scope>
    <source>
        <strain evidence="1 2">A</strain>
    </source>
</reference>